<evidence type="ECO:0000313" key="9">
    <source>
        <dbReference type="EMBL" id="TPP46638.1"/>
    </source>
</evidence>
<dbReference type="EMBL" id="RHLC01000036">
    <property type="protein sequence ID" value="TPP46638.1"/>
    <property type="molecule type" value="Genomic_DNA"/>
</dbReference>
<comment type="caution">
    <text evidence="9">The sequence shown here is derived from an EMBL/GenBank/DDBJ whole genome shotgun (WGS) entry which is preliminary data.</text>
</comment>
<dbReference type="InterPro" id="IPR039309">
    <property type="entry name" value="BT1"/>
</dbReference>
<proteinExistence type="inferred from homology"/>
<feature type="transmembrane region" description="Helical" evidence="8">
    <location>
        <begin position="1260"/>
        <end position="1280"/>
    </location>
</feature>
<evidence type="ECO:0000256" key="8">
    <source>
        <dbReference type="SAM" id="Phobius"/>
    </source>
</evidence>
<evidence type="ECO:0000256" key="7">
    <source>
        <dbReference type="SAM" id="MobiDB-lite"/>
    </source>
</evidence>
<gene>
    <name evidence="9" type="ORF">CGC21_23725</name>
</gene>
<feature type="transmembrane region" description="Helical" evidence="8">
    <location>
        <begin position="498"/>
        <end position="518"/>
    </location>
</feature>
<comment type="subcellular location">
    <subcellularLocation>
        <location evidence="1">Membrane</location>
        <topology evidence="1">Multi-pass membrane protein</topology>
    </subcellularLocation>
</comment>
<feature type="region of interest" description="Disordered" evidence="7">
    <location>
        <begin position="952"/>
        <end position="984"/>
    </location>
</feature>
<dbReference type="CDD" id="cd17484">
    <property type="entry name" value="MFS_FBT"/>
    <property type="match status" value="1"/>
</dbReference>
<dbReference type="Proteomes" id="UP000318447">
    <property type="component" value="Unassembled WGS sequence"/>
</dbReference>
<evidence type="ECO:0000256" key="1">
    <source>
        <dbReference type="ARBA" id="ARBA00004141"/>
    </source>
</evidence>
<organism evidence="9">
    <name type="scientific">Leishmania donovani</name>
    <dbReference type="NCBI Taxonomy" id="5661"/>
    <lineage>
        <taxon>Eukaryota</taxon>
        <taxon>Discoba</taxon>
        <taxon>Euglenozoa</taxon>
        <taxon>Kinetoplastea</taxon>
        <taxon>Metakinetoplastina</taxon>
        <taxon>Trypanosomatida</taxon>
        <taxon>Trypanosomatidae</taxon>
        <taxon>Leishmaniinae</taxon>
        <taxon>Leishmania</taxon>
    </lineage>
</organism>
<feature type="transmembrane region" description="Helical" evidence="8">
    <location>
        <begin position="467"/>
        <end position="491"/>
    </location>
</feature>
<feature type="transmembrane region" description="Helical" evidence="8">
    <location>
        <begin position="134"/>
        <end position="153"/>
    </location>
</feature>
<feature type="transmembrane region" description="Helical" evidence="8">
    <location>
        <begin position="1147"/>
        <end position="1167"/>
    </location>
</feature>
<dbReference type="InterPro" id="IPR004324">
    <property type="entry name" value="FBT"/>
</dbReference>
<dbReference type="VEuPathDB" id="TriTrypDB:LDHU3_10.0530"/>
<protein>
    <submittedName>
        <fullName evidence="9">BT1 family protein</fullName>
    </submittedName>
</protein>
<feature type="compositionally biased region" description="Basic and acidic residues" evidence="7">
    <location>
        <begin position="680"/>
        <end position="691"/>
    </location>
</feature>
<dbReference type="PANTHER" id="PTHR31585:SF51">
    <property type="entry name" value="TRANSPORTER, PUTATIVE-RELATED"/>
    <property type="match status" value="1"/>
</dbReference>
<dbReference type="SUPFAM" id="SSF103473">
    <property type="entry name" value="MFS general substrate transporter"/>
    <property type="match status" value="3"/>
</dbReference>
<feature type="transmembrane region" description="Helical" evidence="8">
    <location>
        <begin position="1119"/>
        <end position="1140"/>
    </location>
</feature>
<accession>A0A504XG31</accession>
<comment type="similarity">
    <text evidence="2">Belongs to the major facilitator superfamily. Folate-biopterin transporter (TC 2.A.71) family.</text>
</comment>
<feature type="transmembrane region" description="Helical" evidence="8">
    <location>
        <begin position="1051"/>
        <end position="1073"/>
    </location>
</feature>
<feature type="transmembrane region" description="Helical" evidence="8">
    <location>
        <begin position="1187"/>
        <end position="1205"/>
    </location>
</feature>
<dbReference type="VEuPathDB" id="TriTrypDB:LdCL_100009000"/>
<dbReference type="VEuPathDB" id="TriTrypDB:LdBPK_100370.1"/>
<feature type="transmembrane region" description="Helical" evidence="8">
    <location>
        <begin position="1080"/>
        <end position="1099"/>
    </location>
</feature>
<evidence type="ECO:0000256" key="5">
    <source>
        <dbReference type="ARBA" id="ARBA00022989"/>
    </source>
</evidence>
<feature type="transmembrane region" description="Helical" evidence="8">
    <location>
        <begin position="437"/>
        <end position="455"/>
    </location>
</feature>
<feature type="region of interest" description="Disordered" evidence="7">
    <location>
        <begin position="278"/>
        <end position="311"/>
    </location>
</feature>
<dbReference type="PANTHER" id="PTHR31585">
    <property type="entry name" value="FOLATE-BIOPTERIN TRANSPORTER 1, CHLOROPLASTIC"/>
    <property type="match status" value="1"/>
</dbReference>
<evidence type="ECO:0000256" key="4">
    <source>
        <dbReference type="ARBA" id="ARBA00022692"/>
    </source>
</evidence>
<dbReference type="Gene3D" id="1.20.1250.20">
    <property type="entry name" value="MFS general substrate transporter like domains"/>
    <property type="match status" value="1"/>
</dbReference>
<feature type="region of interest" description="Disordered" evidence="7">
    <location>
        <begin position="663"/>
        <end position="696"/>
    </location>
</feature>
<keyword evidence="6 8" id="KW-0472">Membrane</keyword>
<evidence type="ECO:0000256" key="2">
    <source>
        <dbReference type="ARBA" id="ARBA00007015"/>
    </source>
</evidence>
<feature type="transmembrane region" description="Helical" evidence="8">
    <location>
        <begin position="376"/>
        <end position="396"/>
    </location>
</feature>
<feature type="transmembrane region" description="Helical" evidence="8">
    <location>
        <begin position="873"/>
        <end position="891"/>
    </location>
</feature>
<dbReference type="VEuPathDB" id="TriTrypDB:LdCL_100009200"/>
<feature type="transmembrane region" description="Helical" evidence="8">
    <location>
        <begin position="229"/>
        <end position="250"/>
    </location>
</feature>
<evidence type="ECO:0000256" key="3">
    <source>
        <dbReference type="ARBA" id="ARBA00022448"/>
    </source>
</evidence>
<keyword evidence="4 8" id="KW-0812">Transmembrane</keyword>
<dbReference type="NCBIfam" id="TIGR00788">
    <property type="entry name" value="fbt"/>
    <property type="match status" value="2"/>
</dbReference>
<reference evidence="9" key="1">
    <citation type="submission" date="2019-02" db="EMBL/GenBank/DDBJ databases">
        <title>FDA dAtabase for Regulatory Grade micrObial Sequences (FDA-ARGOS): Supporting development and validation of Infectious Disease Dx tests.</title>
        <authorList>
            <person name="Duncan R."/>
            <person name="Fisher C."/>
            <person name="Tallon L.J."/>
            <person name="Sadzewicz L."/>
            <person name="Sengamalay N."/>
            <person name="Ott S."/>
            <person name="Godinez A."/>
            <person name="Nagaraj S."/>
            <person name="Nadendla S."/>
            <person name="Sichtig H."/>
        </authorList>
    </citation>
    <scope>NUCLEOTIDE SEQUENCE</scope>
    <source>
        <strain evidence="9">FDAARGOS_361</strain>
    </source>
</reference>
<evidence type="ECO:0000256" key="6">
    <source>
        <dbReference type="ARBA" id="ARBA00023136"/>
    </source>
</evidence>
<keyword evidence="5 8" id="KW-1133">Transmembrane helix</keyword>
<dbReference type="Pfam" id="PF03092">
    <property type="entry name" value="BT1"/>
    <property type="match status" value="2"/>
</dbReference>
<dbReference type="GO" id="GO:0016020">
    <property type="term" value="C:membrane"/>
    <property type="evidence" value="ECO:0007669"/>
    <property type="project" value="UniProtKB-SubCell"/>
</dbReference>
<feature type="transmembrane region" description="Helical" evidence="8">
    <location>
        <begin position="402"/>
        <end position="425"/>
    </location>
</feature>
<feature type="transmembrane region" description="Helical" evidence="8">
    <location>
        <begin position="530"/>
        <end position="556"/>
    </location>
</feature>
<feature type="transmembrane region" description="Helical" evidence="8">
    <location>
        <begin position="808"/>
        <end position="827"/>
    </location>
</feature>
<feature type="transmembrane region" description="Helical" evidence="8">
    <location>
        <begin position="903"/>
        <end position="924"/>
    </location>
</feature>
<dbReference type="VEuPathDB" id="TriTrypDB:LDHU3_10.0540"/>
<feature type="transmembrane region" description="Helical" evidence="8">
    <location>
        <begin position="611"/>
        <end position="634"/>
    </location>
</feature>
<keyword evidence="3" id="KW-0813">Transport</keyword>
<dbReference type="InterPro" id="IPR036259">
    <property type="entry name" value="MFS_trans_sf"/>
</dbReference>
<feature type="transmembrane region" description="Helical" evidence="8">
    <location>
        <begin position="110"/>
        <end position="128"/>
    </location>
</feature>
<feature type="transmembrane region" description="Helical" evidence="8">
    <location>
        <begin position="1217"/>
        <end position="1240"/>
    </location>
</feature>
<feature type="transmembrane region" description="Helical" evidence="8">
    <location>
        <begin position="1025"/>
        <end position="1045"/>
    </location>
</feature>
<feature type="transmembrane region" description="Helical" evidence="8">
    <location>
        <begin position="568"/>
        <end position="591"/>
    </location>
</feature>
<name>A0A504XG31_LEIDO</name>
<feature type="transmembrane region" description="Helical" evidence="8">
    <location>
        <begin position="199"/>
        <end position="217"/>
    </location>
</feature>
<sequence length="1333" mass="146479">MAKGQCEGQASPEEMSADPYRNDAAVKPKRFVHPEAAALFSKWPWVRRVPMFGEAVEGYGLKVIVALGATNLLCRGVADRILTGQTYAMMIDRYGIDVARYQRLSTIATMGWSIKAFTAMLCDGFAFLGYTKRWYMFISCVGGGAFALIYGLLPAKEASADVAAAFIFLSTWGKANVDILSEGHYSRLMRQNPKPGPSMVSWVWFWIMVGAIIATVMNGPLADAGKPQISIFVSAALQLITCVFFLFNWYGEKKNRVLRSEDALFILEETRKERDRFRLPAHDEPVTGVPQHGGAAKGKRSPQRSHSDEDVEAVAVEQVNRDDVHVPRELAQLPYEGDDDADADAAAEVYYGKPPVPCLFGLFEMNREVITDNWKIFVYSVVMTCAVIAMLCANILADTLGLLIACVVVSTICCCSSFWALPLVIAKANVFGYLQQAVYINIASPLMTFYLNSYNCEENFPNFSYSFYNTVAGVIGNFAGLAGVSAFNCIFSKRSYRLTFCVTTFAQVLGGMTDIVIVKRWNLYIGIPDHAMYIWGAAVVSEVCYMLGYMPMVVLLSRLCPRGSESVVYALMAGFASLGRSTSASLGAIIMEYGLPVFKTRDDGYRCGVENLAWLLFVCNVCAPPLVLPLTLLLPKARICDDIDIDGKALRRKVDAELMAGEAGDLPSLPSSAENPRATKAQDDEATREKAQNSAQGSQVTQKYYVHPQAAALFSKWPWVRRVPIFGEAVEGYGPKVIVALGTSYLLCKGVADQILTGQTYAMMIDRYGISVPRYQRLSPISSMGWSIKAFTAMLCDGFAFLGYTKRWYMFISCVGGGAFALIYGLLPAKEASADVAAAFIFLSTWGKANVDILSEGHYSRLMRQNPKPGPSMVSWIWFWIMVGAIIATVMNGPLADAGKPQISIFVSAALQLITCVFYLFNWYGEKKNRVLRSEDALFILEETRKERERLGTELMDDGTAGAQHGGAAKGKRSPQRSHSDEDVEGAVRDALNDGQRDNGELPPVPCLFGLFEANTEVISKNWKIFVYSVVMTCAVIAMLCCNILADTLGLLVACVVVSTICCAASFWALPLVIAKANVFCYLQMAVYIRATSPLYAFYLNSNECQGDYPNFTYTFYNTVAGVIGNLAGLVGVTLFNFLFAKHNYQVTFIVTTIMQVLAALFDIIMVKRWNKRIGIPDHAMYIWGDAVVAQIVYMLGFMPLVVMLSRLCPRGSESVVYALMAGFANLGQTTSSSLAAIIMEYGWPIFSDNDPCNYDNLPLLLFVTSVCTPLLVIPLSYLLPMARIIDDVDIDGKVVRQKADEMRAKVMAAAKDSTLEHSAEASAAAAAPKGHL</sequence>
<dbReference type="VEuPathDB" id="TriTrypDB:LdBPK_100420.1"/>